<organism evidence="4 5">
    <name type="scientific">Culter alburnus</name>
    <name type="common">Topmouth culter</name>
    <dbReference type="NCBI Taxonomy" id="194366"/>
    <lineage>
        <taxon>Eukaryota</taxon>
        <taxon>Metazoa</taxon>
        <taxon>Chordata</taxon>
        <taxon>Craniata</taxon>
        <taxon>Vertebrata</taxon>
        <taxon>Euteleostomi</taxon>
        <taxon>Actinopterygii</taxon>
        <taxon>Neopterygii</taxon>
        <taxon>Teleostei</taxon>
        <taxon>Ostariophysi</taxon>
        <taxon>Cypriniformes</taxon>
        <taxon>Xenocyprididae</taxon>
        <taxon>Xenocypridinae</taxon>
        <taxon>Culter</taxon>
    </lineage>
</organism>
<evidence type="ECO:0000256" key="1">
    <source>
        <dbReference type="SAM" id="MobiDB-lite"/>
    </source>
</evidence>
<keyword evidence="2" id="KW-0812">Transmembrane</keyword>
<name>A0AAW1ZGI0_CULAL</name>
<feature type="compositionally biased region" description="Low complexity" evidence="1">
    <location>
        <begin position="29"/>
        <end position="45"/>
    </location>
</feature>
<feature type="chain" id="PRO_5043822546" evidence="3">
    <location>
        <begin position="22"/>
        <end position="74"/>
    </location>
</feature>
<feature type="signal peptide" evidence="3">
    <location>
        <begin position="1"/>
        <end position="21"/>
    </location>
</feature>
<keyword evidence="5" id="KW-1185">Reference proteome</keyword>
<evidence type="ECO:0000256" key="2">
    <source>
        <dbReference type="SAM" id="Phobius"/>
    </source>
</evidence>
<evidence type="ECO:0000256" key="3">
    <source>
        <dbReference type="SAM" id="SignalP"/>
    </source>
</evidence>
<proteinExistence type="predicted"/>
<evidence type="ECO:0000313" key="5">
    <source>
        <dbReference type="Proteomes" id="UP001479290"/>
    </source>
</evidence>
<comment type="caution">
    <text evidence="4">The sequence shown here is derived from an EMBL/GenBank/DDBJ whole genome shotgun (WGS) entry which is preliminary data.</text>
</comment>
<feature type="region of interest" description="Disordered" evidence="1">
    <location>
        <begin position="21"/>
        <end position="45"/>
    </location>
</feature>
<feature type="transmembrane region" description="Helical" evidence="2">
    <location>
        <begin position="44"/>
        <end position="67"/>
    </location>
</feature>
<sequence length="74" mass="7799">MNKIWILCFAVLIITIPFSTQESPNENRSGSASGGSTSPSTNSSAVGLGPVPTTLYLLIPAATLGFIHTQYMLN</sequence>
<dbReference type="EMBL" id="JAWDJR010000017">
    <property type="protein sequence ID" value="KAK9959828.1"/>
    <property type="molecule type" value="Genomic_DNA"/>
</dbReference>
<keyword evidence="2" id="KW-1133">Transmembrane helix</keyword>
<reference evidence="4 5" key="1">
    <citation type="submission" date="2024-05" db="EMBL/GenBank/DDBJ databases">
        <title>A high-quality chromosomal-level genome assembly of Topmouth culter (Culter alburnus).</title>
        <authorList>
            <person name="Zhao H."/>
        </authorList>
    </citation>
    <scope>NUCLEOTIDE SEQUENCE [LARGE SCALE GENOMIC DNA]</scope>
    <source>
        <strain evidence="4">CATC2023</strain>
        <tissue evidence="4">Muscle</tissue>
    </source>
</reference>
<keyword evidence="2" id="KW-0472">Membrane</keyword>
<accession>A0AAW1ZGI0</accession>
<dbReference type="AlphaFoldDB" id="A0AAW1ZGI0"/>
<protein>
    <submittedName>
        <fullName evidence="4">Uncharacterized protein</fullName>
    </submittedName>
</protein>
<evidence type="ECO:0000313" key="4">
    <source>
        <dbReference type="EMBL" id="KAK9959828.1"/>
    </source>
</evidence>
<dbReference type="Proteomes" id="UP001479290">
    <property type="component" value="Unassembled WGS sequence"/>
</dbReference>
<keyword evidence="3" id="KW-0732">Signal</keyword>
<gene>
    <name evidence="4" type="ORF">ABG768_009929</name>
</gene>